<organism evidence="1">
    <name type="scientific">Anguilla anguilla</name>
    <name type="common">European freshwater eel</name>
    <name type="synonym">Muraena anguilla</name>
    <dbReference type="NCBI Taxonomy" id="7936"/>
    <lineage>
        <taxon>Eukaryota</taxon>
        <taxon>Metazoa</taxon>
        <taxon>Chordata</taxon>
        <taxon>Craniata</taxon>
        <taxon>Vertebrata</taxon>
        <taxon>Euteleostomi</taxon>
        <taxon>Actinopterygii</taxon>
        <taxon>Neopterygii</taxon>
        <taxon>Teleostei</taxon>
        <taxon>Anguilliformes</taxon>
        <taxon>Anguillidae</taxon>
        <taxon>Anguilla</taxon>
    </lineage>
</organism>
<dbReference type="AlphaFoldDB" id="A0A0E9U5K9"/>
<accession>A0A0E9U5K9</accession>
<reference evidence="1" key="1">
    <citation type="submission" date="2014-11" db="EMBL/GenBank/DDBJ databases">
        <authorList>
            <person name="Amaro Gonzalez C."/>
        </authorList>
    </citation>
    <scope>NUCLEOTIDE SEQUENCE</scope>
</reference>
<evidence type="ECO:0000313" key="1">
    <source>
        <dbReference type="EMBL" id="JAH60440.1"/>
    </source>
</evidence>
<reference evidence="1" key="2">
    <citation type="journal article" date="2015" name="Fish Shellfish Immunol.">
        <title>Early steps in the European eel (Anguilla anguilla)-Vibrio vulnificus interaction in the gills: Role of the RtxA13 toxin.</title>
        <authorList>
            <person name="Callol A."/>
            <person name="Pajuelo D."/>
            <person name="Ebbesson L."/>
            <person name="Teles M."/>
            <person name="MacKenzie S."/>
            <person name="Amaro C."/>
        </authorList>
    </citation>
    <scope>NUCLEOTIDE SEQUENCE</scope>
</reference>
<name>A0A0E9U5K9_ANGAN</name>
<protein>
    <submittedName>
        <fullName evidence="1">Uncharacterized protein</fullName>
    </submittedName>
</protein>
<dbReference type="EMBL" id="GBXM01048137">
    <property type="protein sequence ID" value="JAH60440.1"/>
    <property type="molecule type" value="Transcribed_RNA"/>
</dbReference>
<sequence>MNDLSNLFLLLIPLLFTSAALYKEFREQK</sequence>
<proteinExistence type="predicted"/>